<dbReference type="Proteomes" id="UP000176741">
    <property type="component" value="Unassembled WGS sequence"/>
</dbReference>
<keyword evidence="9" id="KW-0624">Polysaccharide degradation</keyword>
<keyword evidence="8" id="KW-0326">Glycosidase</keyword>
<name>A0A1F7Y0T6_9BACT</name>
<dbReference type="PANTHER" id="PTHR31490">
    <property type="entry name" value="GLYCOSYL HYDROLASE"/>
    <property type="match status" value="1"/>
</dbReference>
<dbReference type="EMBL" id="MGGD01000024">
    <property type="protein sequence ID" value="OGM20901.1"/>
    <property type="molecule type" value="Genomic_DNA"/>
</dbReference>
<proteinExistence type="inferred from homology"/>
<evidence type="ECO:0000256" key="9">
    <source>
        <dbReference type="ARBA" id="ARBA00023326"/>
    </source>
</evidence>
<gene>
    <name evidence="11" type="ORF">A2771_03070</name>
</gene>
<keyword evidence="5" id="KW-0732">Signal</keyword>
<dbReference type="SMART" id="SM00633">
    <property type="entry name" value="Glyco_10"/>
    <property type="match status" value="1"/>
</dbReference>
<comment type="similarity">
    <text evidence="2">Belongs to the glycosyl hydrolase 10 (cellulase F) family.</text>
</comment>
<dbReference type="Gene3D" id="3.20.20.80">
    <property type="entry name" value="Glycosidases"/>
    <property type="match status" value="1"/>
</dbReference>
<dbReference type="GO" id="GO:0031176">
    <property type="term" value="F:endo-1,4-beta-xylanase activity"/>
    <property type="evidence" value="ECO:0007669"/>
    <property type="project" value="UniProtKB-EC"/>
</dbReference>
<evidence type="ECO:0000256" key="1">
    <source>
        <dbReference type="ARBA" id="ARBA00000681"/>
    </source>
</evidence>
<comment type="catalytic activity">
    <reaction evidence="1">
        <text>Endohydrolysis of (1-&gt;4)-beta-D-xylosidic linkages in xylans.</text>
        <dbReference type="EC" id="3.2.1.8"/>
    </reaction>
</comment>
<evidence type="ECO:0000256" key="4">
    <source>
        <dbReference type="ARBA" id="ARBA00022651"/>
    </source>
</evidence>
<evidence type="ECO:0000256" key="6">
    <source>
        <dbReference type="ARBA" id="ARBA00022801"/>
    </source>
</evidence>
<reference evidence="11 12" key="1">
    <citation type="journal article" date="2016" name="Nat. Commun.">
        <title>Thousands of microbial genomes shed light on interconnected biogeochemical processes in an aquifer system.</title>
        <authorList>
            <person name="Anantharaman K."/>
            <person name="Brown C.T."/>
            <person name="Hug L.A."/>
            <person name="Sharon I."/>
            <person name="Castelle C.J."/>
            <person name="Probst A.J."/>
            <person name="Thomas B.C."/>
            <person name="Singh A."/>
            <person name="Wilkins M.J."/>
            <person name="Karaoz U."/>
            <person name="Brodie E.L."/>
            <person name="Williams K.H."/>
            <person name="Hubbard S.S."/>
            <person name="Banfield J.F."/>
        </authorList>
    </citation>
    <scope>NUCLEOTIDE SEQUENCE [LARGE SCALE GENOMIC DNA]</scope>
</reference>
<keyword evidence="4" id="KW-0858">Xylan degradation</keyword>
<evidence type="ECO:0000256" key="8">
    <source>
        <dbReference type="ARBA" id="ARBA00023295"/>
    </source>
</evidence>
<organism evidence="11 12">
    <name type="scientific">Candidatus Woesebacteria bacterium RIFCSPHIGHO2_01_FULL_38_26b</name>
    <dbReference type="NCBI Taxonomy" id="1802491"/>
    <lineage>
        <taxon>Bacteria</taxon>
        <taxon>Candidatus Woeseibacteriota</taxon>
    </lineage>
</organism>
<dbReference type="GO" id="GO:0045493">
    <property type="term" value="P:xylan catabolic process"/>
    <property type="evidence" value="ECO:0007669"/>
    <property type="project" value="UniProtKB-KW"/>
</dbReference>
<evidence type="ECO:0000259" key="10">
    <source>
        <dbReference type="PROSITE" id="PS51760"/>
    </source>
</evidence>
<evidence type="ECO:0000313" key="12">
    <source>
        <dbReference type="Proteomes" id="UP000176741"/>
    </source>
</evidence>
<dbReference type="InterPro" id="IPR001000">
    <property type="entry name" value="GH10_dom"/>
</dbReference>
<feature type="domain" description="GH10" evidence="10">
    <location>
        <begin position="1"/>
        <end position="334"/>
    </location>
</feature>
<dbReference type="PANTHER" id="PTHR31490:SF88">
    <property type="entry name" value="BETA-XYLANASE"/>
    <property type="match status" value="1"/>
</dbReference>
<dbReference type="PROSITE" id="PS51760">
    <property type="entry name" value="GH10_2"/>
    <property type="match status" value="1"/>
</dbReference>
<dbReference type="Pfam" id="PF00331">
    <property type="entry name" value="Glyco_hydro_10"/>
    <property type="match status" value="1"/>
</dbReference>
<dbReference type="EC" id="3.2.1.8" evidence="3"/>
<comment type="caution">
    <text evidence="11">The sequence shown here is derived from an EMBL/GenBank/DDBJ whole genome shotgun (WGS) entry which is preliminary data.</text>
</comment>
<keyword evidence="7" id="KW-0119">Carbohydrate metabolism</keyword>
<sequence length="340" mass="40066">MDTGTIIQPKYFNGVATSKESIEYQSNLVQYFKHVGMLAFGQMPFIAKIGPDPEKDYDWRNIDCLLDFAKKHDIRVHYNTVINSHKNSFPDWYYELSAEEKKKALERHIKAIVGRYKDRIEFYKLVNESNPYEEENFLGTNETKTDLIVQMFAWAKEVHPEGEFIVNDHFPFLQQDKIRTNFISLIKRLKEKGAQIDAIGIEGHLGYKPVPFQIPSDDDFDTTIEDVYNSTGLPIYITEFDISYNNAPVNPYPGSVIDPNNPFEANGVTYANWFDYQAYAYKHFYELCKKKEFIKRLYFWGFTDKDWYKWERPSVGFFDENFKPKPVFNEMQEILNAHTK</sequence>
<keyword evidence="6" id="KW-0378">Hydrolase</keyword>
<dbReference type="InterPro" id="IPR017853">
    <property type="entry name" value="GH"/>
</dbReference>
<dbReference type="InterPro" id="IPR044846">
    <property type="entry name" value="GH10"/>
</dbReference>
<evidence type="ECO:0000256" key="7">
    <source>
        <dbReference type="ARBA" id="ARBA00023277"/>
    </source>
</evidence>
<dbReference type="SUPFAM" id="SSF51445">
    <property type="entry name" value="(Trans)glycosidases"/>
    <property type="match status" value="1"/>
</dbReference>
<dbReference type="AlphaFoldDB" id="A0A1F7Y0T6"/>
<evidence type="ECO:0000256" key="3">
    <source>
        <dbReference type="ARBA" id="ARBA00012590"/>
    </source>
</evidence>
<evidence type="ECO:0000256" key="5">
    <source>
        <dbReference type="ARBA" id="ARBA00022729"/>
    </source>
</evidence>
<protein>
    <recommendedName>
        <fullName evidence="3">endo-1,4-beta-xylanase</fullName>
        <ecNumber evidence="3">3.2.1.8</ecNumber>
    </recommendedName>
</protein>
<accession>A0A1F7Y0T6</accession>
<evidence type="ECO:0000313" key="11">
    <source>
        <dbReference type="EMBL" id="OGM20901.1"/>
    </source>
</evidence>
<evidence type="ECO:0000256" key="2">
    <source>
        <dbReference type="ARBA" id="ARBA00007495"/>
    </source>
</evidence>